<feature type="chain" id="PRO_5021493562" description="DUF4426 domain-containing protein" evidence="1">
    <location>
        <begin position="19"/>
        <end position="153"/>
    </location>
</feature>
<keyword evidence="3" id="KW-1185">Reference proteome</keyword>
<proteinExistence type="predicted"/>
<gene>
    <name evidence="2" type="ORF">E5J99_15750</name>
</gene>
<sequence>MKALYALLLLLFATTGLAFGQTAPPKVDFCGQQYAVPASATLVSPYQVRSEEFDIMLMYVNYGDLRSGPAEYSKDRMKKLKGIDLQEVACFIQNTPAKAYKFGYPTDKGMAYEILAYGVNKGQPVVIQLTLDVDPYSNKEIPEFPRQFVHFDK</sequence>
<keyword evidence="1" id="KW-0732">Signal</keyword>
<name>A0A4Z0PHF8_9BACT</name>
<dbReference type="EMBL" id="SRLD01000034">
    <property type="protein sequence ID" value="TGE14516.1"/>
    <property type="molecule type" value="Genomic_DNA"/>
</dbReference>
<dbReference type="AlphaFoldDB" id="A0A4Z0PHF8"/>
<evidence type="ECO:0000313" key="3">
    <source>
        <dbReference type="Proteomes" id="UP000297739"/>
    </source>
</evidence>
<dbReference type="OrthoDB" id="883841at2"/>
<evidence type="ECO:0000313" key="2">
    <source>
        <dbReference type="EMBL" id="TGE14516.1"/>
    </source>
</evidence>
<organism evidence="2 3">
    <name type="scientific">Hymenobacter elongatus</name>
    <dbReference type="NCBI Taxonomy" id="877208"/>
    <lineage>
        <taxon>Bacteria</taxon>
        <taxon>Pseudomonadati</taxon>
        <taxon>Bacteroidota</taxon>
        <taxon>Cytophagia</taxon>
        <taxon>Cytophagales</taxon>
        <taxon>Hymenobacteraceae</taxon>
        <taxon>Hymenobacter</taxon>
    </lineage>
</organism>
<comment type="caution">
    <text evidence="2">The sequence shown here is derived from an EMBL/GenBank/DDBJ whole genome shotgun (WGS) entry which is preliminary data.</text>
</comment>
<feature type="signal peptide" evidence="1">
    <location>
        <begin position="1"/>
        <end position="18"/>
    </location>
</feature>
<accession>A0A4Z0PHF8</accession>
<reference evidence="2 3" key="1">
    <citation type="submission" date="2019-04" db="EMBL/GenBank/DDBJ databases">
        <authorList>
            <person name="Feng G."/>
            <person name="Zhang J."/>
            <person name="Zhu H."/>
        </authorList>
    </citation>
    <scope>NUCLEOTIDE SEQUENCE [LARGE SCALE GENOMIC DNA]</scope>
    <source>
        <strain evidence="2 3">JCM 17223</strain>
    </source>
</reference>
<dbReference type="Proteomes" id="UP000297739">
    <property type="component" value="Unassembled WGS sequence"/>
</dbReference>
<protein>
    <recommendedName>
        <fullName evidence="4">DUF4426 domain-containing protein</fullName>
    </recommendedName>
</protein>
<evidence type="ECO:0008006" key="4">
    <source>
        <dbReference type="Google" id="ProtNLM"/>
    </source>
</evidence>
<dbReference type="RefSeq" id="WP_135498774.1">
    <property type="nucleotide sequence ID" value="NZ_SRLD01000034.1"/>
</dbReference>
<evidence type="ECO:0000256" key="1">
    <source>
        <dbReference type="SAM" id="SignalP"/>
    </source>
</evidence>